<name>B3QPI1_CHLP8</name>
<keyword evidence="1" id="KW-0732">Signal</keyword>
<feature type="signal peptide" evidence="1">
    <location>
        <begin position="1"/>
        <end position="32"/>
    </location>
</feature>
<proteinExistence type="predicted"/>
<dbReference type="AlphaFoldDB" id="B3QPI1"/>
<dbReference type="PIRSF" id="PIRSF025560">
    <property type="entry name" value="UCP025560"/>
    <property type="match status" value="1"/>
</dbReference>
<reference evidence="2" key="1">
    <citation type="submission" date="2008-06" db="EMBL/GenBank/DDBJ databases">
        <title>Complete sequence of Chlorobaculum parvum NCIB 8327.</title>
        <authorList>
            <consortium name="US DOE Joint Genome Institute"/>
            <person name="Lucas S."/>
            <person name="Copeland A."/>
            <person name="Lapidus A."/>
            <person name="Glavina del Rio T."/>
            <person name="Dalin E."/>
            <person name="Tice H."/>
            <person name="Bruce D."/>
            <person name="Goodwin L."/>
            <person name="Pitluck S."/>
            <person name="Schmutz J."/>
            <person name="Larimer F."/>
            <person name="Land M."/>
            <person name="Hauser L."/>
            <person name="Kyrpides N."/>
            <person name="Mikhailova N."/>
            <person name="Zhao F."/>
            <person name="Li T."/>
            <person name="Liu Z."/>
            <person name="Overmann J."/>
            <person name="Bryant D.A."/>
            <person name="Richardson P."/>
        </authorList>
    </citation>
    <scope>NUCLEOTIDE SEQUENCE [LARGE SCALE GENOMIC DNA]</scope>
    <source>
        <strain evidence="2">NCIB 8327</strain>
    </source>
</reference>
<dbReference type="EMBL" id="CP001099">
    <property type="protein sequence ID" value="ACF11834.1"/>
    <property type="molecule type" value="Genomic_DNA"/>
</dbReference>
<dbReference type="KEGG" id="cpc:Cpar_1435"/>
<dbReference type="Proteomes" id="UP000008811">
    <property type="component" value="Chromosome"/>
</dbReference>
<dbReference type="Pfam" id="PF07027">
    <property type="entry name" value="DUF1318"/>
    <property type="match status" value="1"/>
</dbReference>
<sequence>MQMNKAYRKAALAKTVVLFITLLFAFTSSAFALDLETALTKGLVGEVDDGYIAIPPKAGNEAAELVDEVNGKRLDVYKEIAEKNGISVEATGQRTFQKRYPDFPAGTWVKIQGTWSQK</sequence>
<accession>B3QPI1</accession>
<evidence type="ECO:0008006" key="4">
    <source>
        <dbReference type="Google" id="ProtNLM"/>
    </source>
</evidence>
<dbReference type="HOGENOM" id="CLU_146585_1_0_10"/>
<evidence type="ECO:0000256" key="1">
    <source>
        <dbReference type="SAM" id="SignalP"/>
    </source>
</evidence>
<evidence type="ECO:0000313" key="3">
    <source>
        <dbReference type="Proteomes" id="UP000008811"/>
    </source>
</evidence>
<dbReference type="InterPro" id="IPR008309">
    <property type="entry name" value="YdbL"/>
</dbReference>
<dbReference type="eggNOG" id="COG3784">
    <property type="taxonomic scope" value="Bacteria"/>
</dbReference>
<gene>
    <name evidence="2" type="ordered locus">Cpar_1435</name>
</gene>
<organism evidence="2 3">
    <name type="scientific">Chlorobaculum parvum (strain DSM 263 / NCIMB 8327)</name>
    <name type="common">Chlorobium vibrioforme subsp. thiosulfatophilum</name>
    <dbReference type="NCBI Taxonomy" id="517417"/>
    <lineage>
        <taxon>Bacteria</taxon>
        <taxon>Pseudomonadati</taxon>
        <taxon>Chlorobiota</taxon>
        <taxon>Chlorobiia</taxon>
        <taxon>Chlorobiales</taxon>
        <taxon>Chlorobiaceae</taxon>
        <taxon>Chlorobaculum</taxon>
    </lineage>
</organism>
<dbReference type="OrthoDB" id="598150at2"/>
<evidence type="ECO:0000313" key="2">
    <source>
        <dbReference type="EMBL" id="ACF11834.1"/>
    </source>
</evidence>
<dbReference type="STRING" id="517417.Cpar_1435"/>
<feature type="chain" id="PRO_5002797573" description="DUF1318 domain-containing protein" evidence="1">
    <location>
        <begin position="33"/>
        <end position="118"/>
    </location>
</feature>
<keyword evidence="3" id="KW-1185">Reference proteome</keyword>
<dbReference type="RefSeq" id="WP_012502667.1">
    <property type="nucleotide sequence ID" value="NC_011027.1"/>
</dbReference>
<protein>
    <recommendedName>
        <fullName evidence="4">DUF1318 domain-containing protein</fullName>
    </recommendedName>
</protein>